<dbReference type="Proteomes" id="UP001519535">
    <property type="component" value="Unassembled WGS sequence"/>
</dbReference>
<comment type="caution">
    <text evidence="1">The sequence shown here is derived from an EMBL/GenBank/DDBJ whole genome shotgun (WGS) entry which is preliminary data.</text>
</comment>
<accession>A0ABS5RIM5</accession>
<protein>
    <submittedName>
        <fullName evidence="1">Uncharacterized protein</fullName>
    </submittedName>
</protein>
<reference evidence="1 2" key="1">
    <citation type="submission" date="2021-05" db="EMBL/GenBank/DDBJ databases">
        <title>Mycobacterium acidophilum sp. nov., an extremely acid-tolerant member of the genus Mycobacterium.</title>
        <authorList>
            <person name="Xia J."/>
        </authorList>
    </citation>
    <scope>NUCLEOTIDE SEQUENCE [LARGE SCALE GENOMIC DNA]</scope>
    <source>
        <strain evidence="1 2">M1</strain>
    </source>
</reference>
<gene>
    <name evidence="1" type="ORF">KIH27_07440</name>
</gene>
<dbReference type="RefSeq" id="WP_214092309.1">
    <property type="nucleotide sequence ID" value="NZ_JAHCLR010000010.1"/>
</dbReference>
<evidence type="ECO:0000313" key="1">
    <source>
        <dbReference type="EMBL" id="MBS9533423.1"/>
    </source>
</evidence>
<organism evidence="1 2">
    <name type="scientific">Mycolicibacter acidiphilus</name>
    <dbReference type="NCBI Taxonomy" id="2835306"/>
    <lineage>
        <taxon>Bacteria</taxon>
        <taxon>Bacillati</taxon>
        <taxon>Actinomycetota</taxon>
        <taxon>Actinomycetes</taxon>
        <taxon>Mycobacteriales</taxon>
        <taxon>Mycobacteriaceae</taxon>
        <taxon>Mycolicibacter</taxon>
    </lineage>
</organism>
<name>A0ABS5RIM5_9MYCO</name>
<dbReference type="EMBL" id="JAHCLR010000010">
    <property type="protein sequence ID" value="MBS9533423.1"/>
    <property type="molecule type" value="Genomic_DNA"/>
</dbReference>
<keyword evidence="2" id="KW-1185">Reference proteome</keyword>
<sequence>MGNVERRAVAPKVVAGIVRQHGITRDTFRVLDSLVEINDPDGKSYFLLSNRTGGGDARDAALLTYLLNAGTGYGPAGNDFPETPYGADEVRRIIGRQRANRWSYDAVRVITGTGGCLAATPNGVLMGLGGNWIHTQLSRRGGTMWGDVFLLNGGRGVDPTRGLRAVIEAGCLADGGPSLDRVLHHEERHAQQWARLGPVRMGTSYLAEETRVRILGGDNRFEVDAGLSDGGYR</sequence>
<proteinExistence type="predicted"/>
<evidence type="ECO:0000313" key="2">
    <source>
        <dbReference type="Proteomes" id="UP001519535"/>
    </source>
</evidence>